<keyword evidence="11" id="KW-0479">Metal-binding</keyword>
<dbReference type="EMBL" id="PHQP01000029">
    <property type="protein sequence ID" value="RAV34083.1"/>
    <property type="molecule type" value="Genomic_DNA"/>
</dbReference>
<dbReference type="Gene3D" id="3.40.50.300">
    <property type="entry name" value="P-loop containing nucleotide triphosphate hydrolases"/>
    <property type="match status" value="1"/>
</dbReference>
<keyword evidence="5 11" id="KW-0808">Transferase</keyword>
<dbReference type="SUPFAM" id="SSF52540">
    <property type="entry name" value="P-loop containing nucleoside triphosphate hydrolases"/>
    <property type="match status" value="1"/>
</dbReference>
<keyword evidence="7 11" id="KW-0418">Kinase</keyword>
<evidence type="ECO:0000313" key="14">
    <source>
        <dbReference type="Proteomes" id="UP000251047"/>
    </source>
</evidence>
<dbReference type="EC" id="2.7.1.71" evidence="3 11"/>
<dbReference type="PANTHER" id="PTHR21087:SF16">
    <property type="entry name" value="SHIKIMATE KINASE 1, CHLOROPLASTIC"/>
    <property type="match status" value="1"/>
</dbReference>
<dbReference type="GO" id="GO:0009073">
    <property type="term" value="P:aromatic amino acid family biosynthetic process"/>
    <property type="evidence" value="ECO:0007669"/>
    <property type="project" value="UniProtKB-KW"/>
</dbReference>
<keyword evidence="11" id="KW-0460">Magnesium</keyword>
<comment type="catalytic activity">
    <reaction evidence="10 11">
        <text>shikimate + ATP = 3-phosphoshikimate + ADP + H(+)</text>
        <dbReference type="Rhea" id="RHEA:13121"/>
        <dbReference type="ChEBI" id="CHEBI:15378"/>
        <dbReference type="ChEBI" id="CHEBI:30616"/>
        <dbReference type="ChEBI" id="CHEBI:36208"/>
        <dbReference type="ChEBI" id="CHEBI:145989"/>
        <dbReference type="ChEBI" id="CHEBI:456216"/>
        <dbReference type="EC" id="2.7.1.71"/>
    </reaction>
</comment>
<protein>
    <recommendedName>
        <fullName evidence="3 11">Shikimate kinase</fullName>
        <shortName evidence="11">SK</shortName>
        <ecNumber evidence="3 11">2.7.1.71</ecNumber>
    </recommendedName>
</protein>
<comment type="caution">
    <text evidence="11">Lacks conserved residue(s) required for the propagation of feature annotation.</text>
</comment>
<dbReference type="GO" id="GO:0005829">
    <property type="term" value="C:cytosol"/>
    <property type="evidence" value="ECO:0007669"/>
    <property type="project" value="TreeGrafter"/>
</dbReference>
<comment type="pathway">
    <text evidence="1 11">Metabolic intermediate biosynthesis; chorismate biosynthesis; chorismate from D-erythrose 4-phosphate and phosphoenolpyruvate: step 5/7.</text>
</comment>
<evidence type="ECO:0000256" key="7">
    <source>
        <dbReference type="ARBA" id="ARBA00022777"/>
    </source>
</evidence>
<dbReference type="GO" id="GO:0008652">
    <property type="term" value="P:amino acid biosynthetic process"/>
    <property type="evidence" value="ECO:0007669"/>
    <property type="project" value="UniProtKB-KW"/>
</dbReference>
<feature type="binding site" evidence="11">
    <location>
        <position position="16"/>
    </location>
    <ligand>
        <name>Mg(2+)</name>
        <dbReference type="ChEBI" id="CHEBI:18420"/>
    </ligand>
</feature>
<dbReference type="InterPro" id="IPR027417">
    <property type="entry name" value="P-loop_NTPase"/>
</dbReference>
<name>A0A364VBQ4_9CORY</name>
<feature type="binding site" evidence="11">
    <location>
        <position position="79"/>
    </location>
    <ligand>
        <name>substrate</name>
    </ligand>
</feature>
<proteinExistence type="inferred from homology"/>
<evidence type="ECO:0000256" key="3">
    <source>
        <dbReference type="ARBA" id="ARBA00012154"/>
    </source>
</evidence>
<sequence length="177" mass="19518">MSPRVVLIGPPGSGKTTIGTRLAHALDTHVVDSDDLIAQRFDKPCGTVLSDLGEAEFRRVEEEAVEQALATEGVVSLGGGAVLSPATQRRLMDHVVVYLRVSVEEGVRRTAGDNSRPLLNVPDPEATYRRLLDERAELYESAANYRVHSDGKDPQRVVTDILHFIDDVESERRQVMM</sequence>
<evidence type="ECO:0000256" key="5">
    <source>
        <dbReference type="ARBA" id="ARBA00022679"/>
    </source>
</evidence>
<evidence type="ECO:0000313" key="13">
    <source>
        <dbReference type="EMBL" id="RAV34083.1"/>
    </source>
</evidence>
<feature type="binding site" evidence="11">
    <location>
        <position position="58"/>
    </location>
    <ligand>
        <name>substrate</name>
    </ligand>
</feature>
<dbReference type="GO" id="GO:0004765">
    <property type="term" value="F:shikimate kinase activity"/>
    <property type="evidence" value="ECO:0007669"/>
    <property type="project" value="UniProtKB-UniRule"/>
</dbReference>
<comment type="subunit">
    <text evidence="11">Monomer.</text>
</comment>
<keyword evidence="9 11" id="KW-0057">Aromatic amino acid biosynthesis</keyword>
<evidence type="ECO:0000256" key="6">
    <source>
        <dbReference type="ARBA" id="ARBA00022741"/>
    </source>
</evidence>
<dbReference type="InterPro" id="IPR000623">
    <property type="entry name" value="Shikimate_kinase/TSH1"/>
</dbReference>
<evidence type="ECO:0000256" key="9">
    <source>
        <dbReference type="ARBA" id="ARBA00023141"/>
    </source>
</evidence>
<dbReference type="GO" id="GO:0000287">
    <property type="term" value="F:magnesium ion binding"/>
    <property type="evidence" value="ECO:0007669"/>
    <property type="project" value="UniProtKB-UniRule"/>
</dbReference>
<dbReference type="Pfam" id="PF01202">
    <property type="entry name" value="SKI"/>
    <property type="match status" value="1"/>
</dbReference>
<evidence type="ECO:0000313" key="15">
    <source>
        <dbReference type="Proteomes" id="UP000251577"/>
    </source>
</evidence>
<accession>A0A364VBQ4</accession>
<evidence type="ECO:0000256" key="11">
    <source>
        <dbReference type="HAMAP-Rule" id="MF_00109"/>
    </source>
</evidence>
<dbReference type="InterPro" id="IPR023000">
    <property type="entry name" value="Shikimate_kinase_CS"/>
</dbReference>
<dbReference type="HAMAP" id="MF_00109">
    <property type="entry name" value="Shikimate_kinase"/>
    <property type="match status" value="1"/>
</dbReference>
<keyword evidence="4 11" id="KW-0028">Amino-acid biosynthesis</keyword>
<evidence type="ECO:0000256" key="8">
    <source>
        <dbReference type="ARBA" id="ARBA00022840"/>
    </source>
</evidence>
<comment type="subcellular location">
    <subcellularLocation>
        <location evidence="11">Cytoplasm</location>
    </subcellularLocation>
</comment>
<dbReference type="Proteomes" id="UP000251047">
    <property type="component" value="Unassembled WGS sequence"/>
</dbReference>
<organism evidence="13 14">
    <name type="scientific">Corynebacterium heidelbergense</name>
    <dbReference type="NCBI Taxonomy" id="2055947"/>
    <lineage>
        <taxon>Bacteria</taxon>
        <taxon>Bacillati</taxon>
        <taxon>Actinomycetota</taxon>
        <taxon>Actinomycetes</taxon>
        <taxon>Mycobacteriales</taxon>
        <taxon>Corynebacteriaceae</taxon>
        <taxon>Corynebacterium</taxon>
    </lineage>
</organism>
<keyword evidence="11" id="KW-0963">Cytoplasm</keyword>
<comment type="cofactor">
    <cofactor evidence="11">
        <name>Mg(2+)</name>
        <dbReference type="ChEBI" id="CHEBI:18420"/>
    </cofactor>
    <text evidence="11">Binds 1 Mg(2+) ion per subunit.</text>
</comment>
<dbReference type="OrthoDB" id="9800332at2"/>
<keyword evidence="8 11" id="KW-0067">ATP-binding</keyword>
<dbReference type="PANTHER" id="PTHR21087">
    <property type="entry name" value="SHIKIMATE KINASE"/>
    <property type="match status" value="1"/>
</dbReference>
<reference evidence="14 15" key="1">
    <citation type="journal article" date="2018" name="Syst. Appl. Microbiol.">
        <title>Corynebacterium heidelbergense sp. nov., isolated from the preen glands of Egyptian geese (Alopochen aegyptiacus).</title>
        <authorList>
            <person name="Braun M.S."/>
            <person name="Wang E."/>
            <person name="Zimmermann S."/>
            <person name="Wink M."/>
        </authorList>
    </citation>
    <scope>NUCLEOTIDE SEQUENCE [LARGE SCALE GENOMIC DNA]</scope>
    <source>
        <strain evidence="12 15">647</strain>
        <strain evidence="13 14">DSM 104638</strain>
    </source>
</reference>
<dbReference type="GO" id="GO:0009423">
    <property type="term" value="P:chorismate biosynthetic process"/>
    <property type="evidence" value="ECO:0007669"/>
    <property type="project" value="UniProtKB-UniRule"/>
</dbReference>
<dbReference type="AlphaFoldDB" id="A0A364VBQ4"/>
<evidence type="ECO:0000256" key="4">
    <source>
        <dbReference type="ARBA" id="ARBA00022605"/>
    </source>
</evidence>
<feature type="binding site" evidence="11">
    <location>
        <position position="135"/>
    </location>
    <ligand>
        <name>substrate</name>
    </ligand>
</feature>
<dbReference type="UniPathway" id="UPA00053">
    <property type="reaction ID" value="UER00088"/>
</dbReference>
<dbReference type="InterPro" id="IPR031322">
    <property type="entry name" value="Shikimate/glucono_kinase"/>
</dbReference>
<evidence type="ECO:0000256" key="1">
    <source>
        <dbReference type="ARBA" id="ARBA00004842"/>
    </source>
</evidence>
<evidence type="ECO:0000313" key="12">
    <source>
        <dbReference type="EMBL" id="RAV33165.1"/>
    </source>
</evidence>
<dbReference type="EMBL" id="QHCV01000001">
    <property type="protein sequence ID" value="RAV33165.1"/>
    <property type="molecule type" value="Genomic_DNA"/>
</dbReference>
<feature type="binding site" evidence="11">
    <location>
        <begin position="12"/>
        <end position="17"/>
    </location>
    <ligand>
        <name>ATP</name>
        <dbReference type="ChEBI" id="CHEBI:30616"/>
    </ligand>
</feature>
<feature type="binding site" evidence="11">
    <location>
        <position position="34"/>
    </location>
    <ligand>
        <name>substrate</name>
    </ligand>
</feature>
<dbReference type="GO" id="GO:0005524">
    <property type="term" value="F:ATP binding"/>
    <property type="evidence" value="ECO:0007669"/>
    <property type="project" value="UniProtKB-UniRule"/>
</dbReference>
<dbReference type="PRINTS" id="PR01100">
    <property type="entry name" value="SHIKIMTKNASE"/>
</dbReference>
<dbReference type="CDD" id="cd00464">
    <property type="entry name" value="SK"/>
    <property type="match status" value="1"/>
</dbReference>
<dbReference type="PROSITE" id="PS01128">
    <property type="entry name" value="SHIKIMATE_KINASE"/>
    <property type="match status" value="1"/>
</dbReference>
<evidence type="ECO:0000256" key="2">
    <source>
        <dbReference type="ARBA" id="ARBA00006997"/>
    </source>
</evidence>
<dbReference type="Proteomes" id="UP000251577">
    <property type="component" value="Unassembled WGS sequence"/>
</dbReference>
<comment type="caution">
    <text evidence="13">The sequence shown here is derived from an EMBL/GenBank/DDBJ whole genome shotgun (WGS) entry which is preliminary data.</text>
</comment>
<comment type="function">
    <text evidence="11">Catalyzes the specific phosphorylation of the 3-hydroxyl group of shikimic acid using ATP as a cosubstrate.</text>
</comment>
<keyword evidence="15" id="KW-1185">Reference proteome</keyword>
<gene>
    <name evidence="11" type="primary">aroK</name>
    <name evidence="13" type="ORF">CWC39_05000</name>
    <name evidence="12" type="ORF">DLJ54_00220</name>
</gene>
<dbReference type="RefSeq" id="WP_113629889.1">
    <property type="nucleotide sequence ID" value="NZ_CP063191.1"/>
</dbReference>
<comment type="similarity">
    <text evidence="2 11">Belongs to the shikimate kinase family.</text>
</comment>
<evidence type="ECO:0000256" key="10">
    <source>
        <dbReference type="ARBA" id="ARBA00048567"/>
    </source>
</evidence>
<keyword evidence="6 11" id="KW-0547">Nucleotide-binding</keyword>
<feature type="binding site" evidence="11">
    <location>
        <position position="116"/>
    </location>
    <ligand>
        <name>ATP</name>
        <dbReference type="ChEBI" id="CHEBI:30616"/>
    </ligand>
</feature>